<organism evidence="8 9">
    <name type="scientific">Candidatus Brevifilum fermentans</name>
    <dbReference type="NCBI Taxonomy" id="1986204"/>
    <lineage>
        <taxon>Bacteria</taxon>
        <taxon>Bacillati</taxon>
        <taxon>Chloroflexota</taxon>
        <taxon>Anaerolineae</taxon>
        <taxon>Anaerolineales</taxon>
        <taxon>Anaerolineaceae</taxon>
        <taxon>Candidatus Brevifilum</taxon>
    </lineage>
</organism>
<evidence type="ECO:0000256" key="7">
    <source>
        <dbReference type="SAM" id="Phobius"/>
    </source>
</evidence>
<feature type="compositionally biased region" description="Polar residues" evidence="6">
    <location>
        <begin position="99"/>
        <end position="112"/>
    </location>
</feature>
<keyword evidence="2" id="KW-1003">Cell membrane</keyword>
<keyword evidence="9" id="KW-1185">Reference proteome</keyword>
<evidence type="ECO:0000256" key="2">
    <source>
        <dbReference type="ARBA" id="ARBA00022475"/>
    </source>
</evidence>
<evidence type="ECO:0008006" key="10">
    <source>
        <dbReference type="Google" id="ProtNLM"/>
    </source>
</evidence>
<sequence length="118" mass="12831">MNEVIQQGLMITAIGMGLVFAVIIFLWGMMVLLVWVTTPKSTNKPTEEDVDDVETADSVTDMAAVEKQRRAAAAAVAVGLAIAQSRPITRGAQAQLGTMSPWQSVHRSQQFFGQRKRG</sequence>
<name>A0A1Y6K613_9CHLR</name>
<protein>
    <recommendedName>
        <fullName evidence="10">Oxaloacetate decarboxylase gamma chain</fullName>
    </recommendedName>
</protein>
<evidence type="ECO:0000256" key="5">
    <source>
        <dbReference type="ARBA" id="ARBA00023136"/>
    </source>
</evidence>
<dbReference type="EMBL" id="LT859958">
    <property type="protein sequence ID" value="SMX55131.1"/>
    <property type="molecule type" value="Genomic_DNA"/>
</dbReference>
<feature type="region of interest" description="Disordered" evidence="6">
    <location>
        <begin position="99"/>
        <end position="118"/>
    </location>
</feature>
<dbReference type="RefSeq" id="WP_087862917.1">
    <property type="nucleotide sequence ID" value="NZ_LT859958.1"/>
</dbReference>
<dbReference type="KEGG" id="abat:CFX1CAM_2066"/>
<reference evidence="9" key="1">
    <citation type="submission" date="2017-05" db="EMBL/GenBank/DDBJ databases">
        <authorList>
            <person name="Kirkegaard R."/>
            <person name="Mcilroy J S."/>
        </authorList>
    </citation>
    <scope>NUCLEOTIDE SEQUENCE [LARGE SCALE GENOMIC DNA]</scope>
</reference>
<evidence type="ECO:0000256" key="4">
    <source>
        <dbReference type="ARBA" id="ARBA00022989"/>
    </source>
</evidence>
<evidence type="ECO:0000313" key="8">
    <source>
        <dbReference type="EMBL" id="SMX55131.1"/>
    </source>
</evidence>
<keyword evidence="4 7" id="KW-1133">Transmembrane helix</keyword>
<dbReference type="Pfam" id="PF04277">
    <property type="entry name" value="OAD_gamma"/>
    <property type="match status" value="1"/>
</dbReference>
<evidence type="ECO:0000256" key="1">
    <source>
        <dbReference type="ARBA" id="ARBA00004236"/>
    </source>
</evidence>
<evidence type="ECO:0000313" key="9">
    <source>
        <dbReference type="Proteomes" id="UP000195514"/>
    </source>
</evidence>
<dbReference type="AlphaFoldDB" id="A0A1Y6K613"/>
<accession>A0A1Y6K613</accession>
<keyword evidence="5 7" id="KW-0472">Membrane</keyword>
<gene>
    <name evidence="8" type="ORF">CFX1CAM_2066</name>
</gene>
<keyword evidence="3 7" id="KW-0812">Transmembrane</keyword>
<dbReference type="GO" id="GO:0005886">
    <property type="term" value="C:plasma membrane"/>
    <property type="evidence" value="ECO:0007669"/>
    <property type="project" value="UniProtKB-SubCell"/>
</dbReference>
<dbReference type="GO" id="GO:0036376">
    <property type="term" value="P:sodium ion export across plasma membrane"/>
    <property type="evidence" value="ECO:0007669"/>
    <property type="project" value="InterPro"/>
</dbReference>
<feature type="transmembrane region" description="Helical" evidence="7">
    <location>
        <begin position="12"/>
        <end position="36"/>
    </location>
</feature>
<dbReference type="InterPro" id="IPR005899">
    <property type="entry name" value="Na_pump_deCOase"/>
</dbReference>
<dbReference type="GO" id="GO:0015081">
    <property type="term" value="F:sodium ion transmembrane transporter activity"/>
    <property type="evidence" value="ECO:0007669"/>
    <property type="project" value="InterPro"/>
</dbReference>
<evidence type="ECO:0000256" key="6">
    <source>
        <dbReference type="SAM" id="MobiDB-lite"/>
    </source>
</evidence>
<proteinExistence type="predicted"/>
<evidence type="ECO:0000256" key="3">
    <source>
        <dbReference type="ARBA" id="ARBA00022692"/>
    </source>
</evidence>
<comment type="subcellular location">
    <subcellularLocation>
        <location evidence="1">Cell membrane</location>
    </subcellularLocation>
</comment>
<dbReference type="Proteomes" id="UP000195514">
    <property type="component" value="Chromosome I"/>
</dbReference>